<evidence type="ECO:0000256" key="1">
    <source>
        <dbReference type="ARBA" id="ARBA00023015"/>
    </source>
</evidence>
<evidence type="ECO:0000313" key="5">
    <source>
        <dbReference type="EMBL" id="CAB4712252.1"/>
    </source>
</evidence>
<protein>
    <submittedName>
        <fullName evidence="5">Unannotated protein</fullName>
    </submittedName>
</protein>
<dbReference type="PROSITE" id="PS50977">
    <property type="entry name" value="HTH_TETR_2"/>
    <property type="match status" value="1"/>
</dbReference>
<dbReference type="InterPro" id="IPR009057">
    <property type="entry name" value="Homeodomain-like_sf"/>
</dbReference>
<keyword evidence="1" id="KW-0805">Transcription regulation</keyword>
<dbReference type="PANTHER" id="PTHR30055">
    <property type="entry name" value="HTH-TYPE TRANSCRIPTIONAL REGULATOR RUTR"/>
    <property type="match status" value="1"/>
</dbReference>
<proteinExistence type="predicted"/>
<accession>A0A6J6QNJ0</accession>
<gene>
    <name evidence="5" type="ORF">UFOPK2683_00063</name>
    <name evidence="6" type="ORF">UFOPK3897_01282</name>
    <name evidence="7" type="ORF">UFOPK4121_01364</name>
</gene>
<evidence type="ECO:0000256" key="3">
    <source>
        <dbReference type="ARBA" id="ARBA00023163"/>
    </source>
</evidence>
<dbReference type="InterPro" id="IPR001647">
    <property type="entry name" value="HTH_TetR"/>
</dbReference>
<sequence>MALTFAPEKDQVRADLELPVIDGTNDGIKERALIATCECIARLGFAKTTLDDVARAAQCSRATLYRYFPSKAEMVRDAVRAEVMRITRAIHFAAEEQDSLEDTVVAVLLAAGREIGEHPALRYVANFESERLLPHLAFTGGDRFLSRAAKIITPCLEPYLGDKSNRAAEWIARNGLTLWLTPTDAGALTNPVALRAYVREFVLPAFTSEVKKSKIQNPNGRL</sequence>
<organism evidence="5">
    <name type="scientific">freshwater metagenome</name>
    <dbReference type="NCBI Taxonomy" id="449393"/>
    <lineage>
        <taxon>unclassified sequences</taxon>
        <taxon>metagenomes</taxon>
        <taxon>ecological metagenomes</taxon>
    </lineage>
</organism>
<dbReference type="Gene3D" id="1.10.357.10">
    <property type="entry name" value="Tetracycline Repressor, domain 2"/>
    <property type="match status" value="1"/>
</dbReference>
<dbReference type="AlphaFoldDB" id="A0A6J6QNJ0"/>
<dbReference type="PANTHER" id="PTHR30055:SF234">
    <property type="entry name" value="HTH-TYPE TRANSCRIPTIONAL REGULATOR BETI"/>
    <property type="match status" value="1"/>
</dbReference>
<dbReference type="SUPFAM" id="SSF46689">
    <property type="entry name" value="Homeodomain-like"/>
    <property type="match status" value="1"/>
</dbReference>
<dbReference type="InterPro" id="IPR050109">
    <property type="entry name" value="HTH-type_TetR-like_transc_reg"/>
</dbReference>
<dbReference type="GO" id="GO:0000976">
    <property type="term" value="F:transcription cis-regulatory region binding"/>
    <property type="evidence" value="ECO:0007669"/>
    <property type="project" value="TreeGrafter"/>
</dbReference>
<dbReference type="EMBL" id="CAFBOF010000035">
    <property type="protein sequence ID" value="CAB4983950.1"/>
    <property type="molecule type" value="Genomic_DNA"/>
</dbReference>
<evidence type="ECO:0000313" key="6">
    <source>
        <dbReference type="EMBL" id="CAB4983950.1"/>
    </source>
</evidence>
<dbReference type="GO" id="GO:0003700">
    <property type="term" value="F:DNA-binding transcription factor activity"/>
    <property type="evidence" value="ECO:0007669"/>
    <property type="project" value="TreeGrafter"/>
</dbReference>
<dbReference type="EMBL" id="CAFBPQ010000056">
    <property type="protein sequence ID" value="CAB5030959.1"/>
    <property type="molecule type" value="Genomic_DNA"/>
</dbReference>
<evidence type="ECO:0000259" key="4">
    <source>
        <dbReference type="PROSITE" id="PS50977"/>
    </source>
</evidence>
<name>A0A6J6QNJ0_9ZZZZ</name>
<keyword evidence="2" id="KW-0238">DNA-binding</keyword>
<evidence type="ECO:0000313" key="7">
    <source>
        <dbReference type="EMBL" id="CAB5030959.1"/>
    </source>
</evidence>
<feature type="domain" description="HTH tetR-type" evidence="4">
    <location>
        <begin position="26"/>
        <end position="86"/>
    </location>
</feature>
<dbReference type="Pfam" id="PF00440">
    <property type="entry name" value="TetR_N"/>
    <property type="match status" value="1"/>
</dbReference>
<evidence type="ECO:0000256" key="2">
    <source>
        <dbReference type="ARBA" id="ARBA00023125"/>
    </source>
</evidence>
<dbReference type="EMBL" id="CAEZYK010000002">
    <property type="protein sequence ID" value="CAB4712252.1"/>
    <property type="molecule type" value="Genomic_DNA"/>
</dbReference>
<keyword evidence="3" id="KW-0804">Transcription</keyword>
<reference evidence="5" key="1">
    <citation type="submission" date="2020-05" db="EMBL/GenBank/DDBJ databases">
        <authorList>
            <person name="Chiriac C."/>
            <person name="Salcher M."/>
            <person name="Ghai R."/>
            <person name="Kavagutti S V."/>
        </authorList>
    </citation>
    <scope>NUCLEOTIDE SEQUENCE</scope>
</reference>